<dbReference type="PANTHER" id="PTHR10913">
    <property type="entry name" value="FOLLISTATIN-RELATED"/>
    <property type="match status" value="1"/>
</dbReference>
<dbReference type="SUPFAM" id="SSF100895">
    <property type="entry name" value="Kazal-type serine protease inhibitors"/>
    <property type="match status" value="3"/>
</dbReference>
<keyword evidence="6" id="KW-1185">Reference proteome</keyword>
<keyword evidence="2" id="KW-0722">Serine protease inhibitor</keyword>
<dbReference type="PROSITE" id="PS51465">
    <property type="entry name" value="KAZAL_2"/>
    <property type="match status" value="3"/>
</dbReference>
<feature type="domain" description="Kazal-like" evidence="4">
    <location>
        <begin position="100"/>
        <end position="147"/>
    </location>
</feature>
<evidence type="ECO:0000256" key="3">
    <source>
        <dbReference type="ARBA" id="ARBA00023157"/>
    </source>
</evidence>
<dbReference type="PANTHER" id="PTHR10913:SF45">
    <property type="entry name" value="FOLLISTATIN, ISOFORM A-RELATED"/>
    <property type="match status" value="1"/>
</dbReference>
<keyword evidence="1" id="KW-0646">Protease inhibitor</keyword>
<dbReference type="GO" id="GO:0030154">
    <property type="term" value="P:cell differentiation"/>
    <property type="evidence" value="ECO:0007669"/>
    <property type="project" value="TreeGrafter"/>
</dbReference>
<sequence length="286" mass="31609">MTLKLGPRRFIHPSDRYDVEELQKILDEVGSDFNAENYHEDFVDAIVCGTDGVTYKNECEMRVAACEKEQYIMVGSRGPCDLCQNVHCKHGARCEAGHCICAFDCPDAYDPVCGSDGTTYRNDCEMRRGSCQKGINLATVFFGECDRTPSGSWEDHEVNMHSLTCELANCRYGGVCDHDPRGYVHCVCSFHCSPLRDSVCGSDGRLYENECRLREESCRLQQNIQIVASENCGVVSASVCLQSPFGCCPDGRTLALGPKAAGCPILWFSALYLKGIGMMKGKYGSF</sequence>
<evidence type="ECO:0000256" key="1">
    <source>
        <dbReference type="ARBA" id="ARBA00022690"/>
    </source>
</evidence>
<dbReference type="Proteomes" id="UP001054837">
    <property type="component" value="Unassembled WGS sequence"/>
</dbReference>
<comment type="caution">
    <text evidence="5">The sequence shown here is derived from an EMBL/GenBank/DDBJ whole genome shotgun (WGS) entry which is preliminary data.</text>
</comment>
<dbReference type="AlphaFoldDB" id="A0AAV4R7H7"/>
<dbReference type="Pfam" id="PF07648">
    <property type="entry name" value="Kazal_2"/>
    <property type="match status" value="3"/>
</dbReference>
<proteinExistence type="predicted"/>
<name>A0AAV4R7H7_9ARAC</name>
<dbReference type="CDD" id="cd00104">
    <property type="entry name" value="KAZAL_FS"/>
    <property type="match status" value="3"/>
</dbReference>
<reference evidence="5 6" key="1">
    <citation type="submission" date="2021-06" db="EMBL/GenBank/DDBJ databases">
        <title>Caerostris darwini draft genome.</title>
        <authorList>
            <person name="Kono N."/>
            <person name="Arakawa K."/>
        </authorList>
    </citation>
    <scope>NUCLEOTIDE SEQUENCE [LARGE SCALE GENOMIC DNA]</scope>
</reference>
<dbReference type="FunFam" id="3.30.60.30:FF:000024">
    <property type="entry name" value="Transmembrane agrin"/>
    <property type="match status" value="1"/>
</dbReference>
<evidence type="ECO:0000256" key="2">
    <source>
        <dbReference type="ARBA" id="ARBA00022900"/>
    </source>
</evidence>
<dbReference type="GO" id="GO:0005576">
    <property type="term" value="C:extracellular region"/>
    <property type="evidence" value="ECO:0007669"/>
    <property type="project" value="TreeGrafter"/>
</dbReference>
<gene>
    <name evidence="5" type="ORF">CDAR_501361</name>
</gene>
<evidence type="ECO:0000313" key="5">
    <source>
        <dbReference type="EMBL" id="GIY16286.1"/>
    </source>
</evidence>
<evidence type="ECO:0000259" key="4">
    <source>
        <dbReference type="PROSITE" id="PS51465"/>
    </source>
</evidence>
<dbReference type="EMBL" id="BPLQ01005666">
    <property type="protein sequence ID" value="GIY16286.1"/>
    <property type="molecule type" value="Genomic_DNA"/>
</dbReference>
<dbReference type="SMART" id="SM00280">
    <property type="entry name" value="KAZAL"/>
    <property type="match status" value="3"/>
</dbReference>
<dbReference type="Gene3D" id="3.30.60.30">
    <property type="match status" value="3"/>
</dbReference>
<organism evidence="5 6">
    <name type="scientific">Caerostris darwini</name>
    <dbReference type="NCBI Taxonomy" id="1538125"/>
    <lineage>
        <taxon>Eukaryota</taxon>
        <taxon>Metazoa</taxon>
        <taxon>Ecdysozoa</taxon>
        <taxon>Arthropoda</taxon>
        <taxon>Chelicerata</taxon>
        <taxon>Arachnida</taxon>
        <taxon>Araneae</taxon>
        <taxon>Araneomorphae</taxon>
        <taxon>Entelegynae</taxon>
        <taxon>Araneoidea</taxon>
        <taxon>Araneidae</taxon>
        <taxon>Caerostris</taxon>
    </lineage>
</organism>
<accession>A0AAV4R7H7</accession>
<dbReference type="InterPro" id="IPR002350">
    <property type="entry name" value="Kazal_dom"/>
</dbReference>
<feature type="domain" description="Kazal-like" evidence="4">
    <location>
        <begin position="187"/>
        <end position="234"/>
    </location>
</feature>
<feature type="domain" description="Kazal-like" evidence="4">
    <location>
        <begin position="47"/>
        <end position="82"/>
    </location>
</feature>
<protein>
    <recommendedName>
        <fullName evidence="4">Kazal-like domain-containing protein</fullName>
    </recommendedName>
</protein>
<dbReference type="InterPro" id="IPR050653">
    <property type="entry name" value="Prot_Inhib_GrowthFact_Antg"/>
</dbReference>
<keyword evidence="3" id="KW-1015">Disulfide bond</keyword>
<evidence type="ECO:0000313" key="6">
    <source>
        <dbReference type="Proteomes" id="UP001054837"/>
    </source>
</evidence>
<dbReference type="InterPro" id="IPR036058">
    <property type="entry name" value="Kazal_dom_sf"/>
</dbReference>